<dbReference type="InterPro" id="IPR038740">
    <property type="entry name" value="BioF2-like_GNAT_dom"/>
</dbReference>
<dbReference type="Gene3D" id="3.40.630.30">
    <property type="match status" value="1"/>
</dbReference>
<dbReference type="AlphaFoldDB" id="A0A8J2Z7C6"/>
<organism evidence="3 4">
    <name type="scientific">Caldovatus sediminis</name>
    <dbReference type="NCBI Taxonomy" id="2041189"/>
    <lineage>
        <taxon>Bacteria</taxon>
        <taxon>Pseudomonadati</taxon>
        <taxon>Pseudomonadota</taxon>
        <taxon>Alphaproteobacteria</taxon>
        <taxon>Acetobacterales</taxon>
        <taxon>Roseomonadaceae</taxon>
        <taxon>Caldovatus</taxon>
    </lineage>
</organism>
<keyword evidence="4" id="KW-1185">Reference proteome</keyword>
<evidence type="ECO:0000313" key="4">
    <source>
        <dbReference type="Proteomes" id="UP000597507"/>
    </source>
</evidence>
<comment type="caution">
    <text evidence="3">The sequence shown here is derived from an EMBL/GenBank/DDBJ whole genome shotgun (WGS) entry which is preliminary data.</text>
</comment>
<accession>A0A8J2Z7C6</accession>
<dbReference type="Pfam" id="PF13480">
    <property type="entry name" value="Acetyltransf_6"/>
    <property type="match status" value="1"/>
</dbReference>
<dbReference type="Proteomes" id="UP000597507">
    <property type="component" value="Unassembled WGS sequence"/>
</dbReference>
<dbReference type="SUPFAM" id="SSF55729">
    <property type="entry name" value="Acyl-CoA N-acyltransferases (Nat)"/>
    <property type="match status" value="1"/>
</dbReference>
<name>A0A8J2Z7C6_9PROT</name>
<evidence type="ECO:0000313" key="3">
    <source>
        <dbReference type="EMBL" id="GGG16913.1"/>
    </source>
</evidence>
<feature type="region of interest" description="Disordered" evidence="1">
    <location>
        <begin position="352"/>
        <end position="384"/>
    </location>
</feature>
<dbReference type="InterPro" id="IPR016181">
    <property type="entry name" value="Acyl_CoA_acyltransferase"/>
</dbReference>
<evidence type="ECO:0000259" key="2">
    <source>
        <dbReference type="Pfam" id="PF13480"/>
    </source>
</evidence>
<sequence>MRLEVISDLQALSRVRPRWDAVYDADPEAHFFLSWRWMAKRLEGMGASWFVLAAKTEADPPDYVAFFPLRARRAAPRNDAPIEVATAGSPAADYTGLLCMPRHQAQAIPLFARYVREFRKRIRWTTLRLDQVRMSEERLRLFLAYYRGEDYELLRESGINGDGIDNAVCPRVDLPGSWDAYLSERVGANTRQKLRRFLRRVETSPEFELAETTAETVGEDLRSLLRLWEGQWADRKRGVLDRIRQQSLAMLTDCFDAGSLFLPVLRRNGSVVAALAIFTDQSKKSYLFYMGGRDETVGGLSPGLVLHAFAIRHAISRGFRTYDFLRGDEPYKFSLGGRKDFIQTIVVRAKTDAGRDEAPGRAGASAPPPPALPSGQTGGPASQG</sequence>
<reference evidence="3 4" key="1">
    <citation type="journal article" date="2014" name="Int. J. Syst. Evol. Microbiol.">
        <title>Complete genome sequence of Corynebacterium casei LMG S-19264T (=DSM 44701T), isolated from a smear-ripened cheese.</title>
        <authorList>
            <consortium name="US DOE Joint Genome Institute (JGI-PGF)"/>
            <person name="Walter F."/>
            <person name="Albersmeier A."/>
            <person name="Kalinowski J."/>
            <person name="Ruckert C."/>
        </authorList>
    </citation>
    <scope>NUCLEOTIDE SEQUENCE [LARGE SCALE GENOMIC DNA]</scope>
    <source>
        <strain evidence="3 4">CGMCC 1.16330</strain>
    </source>
</reference>
<dbReference type="EMBL" id="BMKS01000001">
    <property type="protein sequence ID" value="GGG16913.1"/>
    <property type="molecule type" value="Genomic_DNA"/>
</dbReference>
<dbReference type="RefSeq" id="WP_229677721.1">
    <property type="nucleotide sequence ID" value="NZ_BMKS01000001.1"/>
</dbReference>
<proteinExistence type="predicted"/>
<feature type="domain" description="BioF2-like acetyltransferase" evidence="2">
    <location>
        <begin position="189"/>
        <end position="332"/>
    </location>
</feature>
<evidence type="ECO:0000256" key="1">
    <source>
        <dbReference type="SAM" id="MobiDB-lite"/>
    </source>
</evidence>
<protein>
    <recommendedName>
        <fullName evidence="2">BioF2-like acetyltransferase domain-containing protein</fullName>
    </recommendedName>
</protein>
<gene>
    <name evidence="3" type="ORF">GCM10010964_01460</name>
</gene>